<protein>
    <submittedName>
        <fullName evidence="1">Uncharacterized protein</fullName>
    </submittedName>
</protein>
<proteinExistence type="predicted"/>
<dbReference type="Proteomes" id="UP001165960">
    <property type="component" value="Unassembled WGS sequence"/>
</dbReference>
<name>A0ACC2T569_9FUNG</name>
<evidence type="ECO:0000313" key="2">
    <source>
        <dbReference type="Proteomes" id="UP001165960"/>
    </source>
</evidence>
<reference evidence="1" key="1">
    <citation type="submission" date="2022-04" db="EMBL/GenBank/DDBJ databases">
        <title>Genome of the entomopathogenic fungus Entomophthora muscae.</title>
        <authorList>
            <person name="Elya C."/>
            <person name="Lovett B.R."/>
            <person name="Lee E."/>
            <person name="Macias A.M."/>
            <person name="Hajek A.E."/>
            <person name="De Bivort B.L."/>
            <person name="Kasson M.T."/>
            <person name="De Fine Licht H.H."/>
            <person name="Stajich J.E."/>
        </authorList>
    </citation>
    <scope>NUCLEOTIDE SEQUENCE</scope>
    <source>
        <strain evidence="1">Berkeley</strain>
    </source>
</reference>
<gene>
    <name evidence="1" type="ORF">DSO57_1015251</name>
</gene>
<accession>A0ACC2T569</accession>
<sequence>MASWWILPPGWEPNLVILAPLSHKEDNVEDKLDDEEEDKDKEEDGKESKNC</sequence>
<organism evidence="1 2">
    <name type="scientific">Entomophthora muscae</name>
    <dbReference type="NCBI Taxonomy" id="34485"/>
    <lineage>
        <taxon>Eukaryota</taxon>
        <taxon>Fungi</taxon>
        <taxon>Fungi incertae sedis</taxon>
        <taxon>Zoopagomycota</taxon>
        <taxon>Entomophthoromycotina</taxon>
        <taxon>Entomophthoromycetes</taxon>
        <taxon>Entomophthorales</taxon>
        <taxon>Entomophthoraceae</taxon>
        <taxon>Entomophthora</taxon>
    </lineage>
</organism>
<keyword evidence="2" id="KW-1185">Reference proteome</keyword>
<dbReference type="EMBL" id="QTSX02003610">
    <property type="protein sequence ID" value="KAJ9069753.1"/>
    <property type="molecule type" value="Genomic_DNA"/>
</dbReference>
<comment type="caution">
    <text evidence="1">The sequence shown here is derived from an EMBL/GenBank/DDBJ whole genome shotgun (WGS) entry which is preliminary data.</text>
</comment>
<evidence type="ECO:0000313" key="1">
    <source>
        <dbReference type="EMBL" id="KAJ9069753.1"/>
    </source>
</evidence>